<keyword evidence="2" id="KW-1185">Reference proteome</keyword>
<organism evidence="1 2">
    <name type="scientific">Anaerococcus tetradius</name>
    <dbReference type="NCBI Taxonomy" id="33036"/>
    <lineage>
        <taxon>Bacteria</taxon>
        <taxon>Bacillati</taxon>
        <taxon>Bacillota</taxon>
        <taxon>Tissierellia</taxon>
        <taxon>Tissierellales</taxon>
        <taxon>Peptoniphilaceae</taxon>
        <taxon>Anaerococcus</taxon>
    </lineage>
</organism>
<gene>
    <name evidence="1" type="ORF">HMPREF3200_01521</name>
</gene>
<dbReference type="RefSeq" id="WP_060929717.1">
    <property type="nucleotide sequence ID" value="NZ_KQ955287.1"/>
</dbReference>
<dbReference type="PATRIC" id="fig|33036.3.peg.1506"/>
<dbReference type="EMBL" id="LRPM01000057">
    <property type="protein sequence ID" value="KWZ77277.1"/>
    <property type="molecule type" value="Genomic_DNA"/>
</dbReference>
<dbReference type="STRING" id="33036.HMPREF3200_01521"/>
<accession>A0A133KCR9</accession>
<evidence type="ECO:0000313" key="1">
    <source>
        <dbReference type="EMBL" id="KWZ77277.1"/>
    </source>
</evidence>
<protein>
    <recommendedName>
        <fullName evidence="3">SH3 domain protein</fullName>
    </recommendedName>
</protein>
<dbReference type="OrthoDB" id="1692149at2"/>
<evidence type="ECO:0000313" key="2">
    <source>
        <dbReference type="Proteomes" id="UP000070383"/>
    </source>
</evidence>
<dbReference type="Proteomes" id="UP000070383">
    <property type="component" value="Unassembled WGS sequence"/>
</dbReference>
<sequence>MDIKIRQRTYRDEDNSFSPQLSYLIIEDTKMYSDKDKKSAVDNLDKGSIVKMIDPSDKDFALVDYNGNIGFVEKDVLKDF</sequence>
<evidence type="ECO:0008006" key="3">
    <source>
        <dbReference type="Google" id="ProtNLM"/>
    </source>
</evidence>
<comment type="caution">
    <text evidence="1">The sequence shown here is derived from an EMBL/GenBank/DDBJ whole genome shotgun (WGS) entry which is preliminary data.</text>
</comment>
<name>A0A133KCR9_9FIRM</name>
<reference evidence="2" key="1">
    <citation type="submission" date="2016-01" db="EMBL/GenBank/DDBJ databases">
        <authorList>
            <person name="Mitreva M."/>
            <person name="Pepin K.H."/>
            <person name="Mihindukulasuriya K.A."/>
            <person name="Fulton R."/>
            <person name="Fronick C."/>
            <person name="O'Laughlin M."/>
            <person name="Miner T."/>
            <person name="Herter B."/>
            <person name="Rosa B.A."/>
            <person name="Cordes M."/>
            <person name="Tomlinson C."/>
            <person name="Wollam A."/>
            <person name="Palsikar V.B."/>
            <person name="Mardis E.R."/>
            <person name="Wilson R.K."/>
        </authorList>
    </citation>
    <scope>NUCLEOTIDE SEQUENCE [LARGE SCALE GENOMIC DNA]</scope>
    <source>
        <strain evidence="2">MJR8151</strain>
    </source>
</reference>
<dbReference type="AlphaFoldDB" id="A0A133KCR9"/>
<proteinExistence type="predicted"/>